<dbReference type="KEGG" id="lol:LACOL_0745"/>
<proteinExistence type="predicted"/>
<dbReference type="STRING" id="1423778.FC70_GL000550"/>
<dbReference type="Pfam" id="PF00308">
    <property type="entry name" value="Bac_DnaA"/>
    <property type="match status" value="1"/>
</dbReference>
<comment type="caution">
    <text evidence="3">The sequence shown here is derived from an EMBL/GenBank/DDBJ whole genome shotgun (WGS) entry which is preliminary data.</text>
</comment>
<dbReference type="InterPro" id="IPR009928">
    <property type="entry name" value="DnaI_N"/>
</dbReference>
<dbReference type="NCBIfam" id="NF006505">
    <property type="entry name" value="PRK08939.1"/>
    <property type="match status" value="1"/>
</dbReference>
<dbReference type="EMBL" id="AZFE01000030">
    <property type="protein sequence ID" value="KRL55965.1"/>
    <property type="molecule type" value="Genomic_DNA"/>
</dbReference>
<name>A0A0R1RG64_9LACO</name>
<keyword evidence="4" id="KW-1185">Reference proteome</keyword>
<organism evidence="3 4">
    <name type="scientific">Paucilactobacillus oligofermentans DSM 15707 = LMG 22743</name>
    <dbReference type="NCBI Taxonomy" id="1423778"/>
    <lineage>
        <taxon>Bacteria</taxon>
        <taxon>Bacillati</taxon>
        <taxon>Bacillota</taxon>
        <taxon>Bacilli</taxon>
        <taxon>Lactobacillales</taxon>
        <taxon>Lactobacillaceae</taxon>
        <taxon>Paucilactobacillus</taxon>
    </lineage>
</organism>
<accession>A0A0R1RG64</accession>
<dbReference type="OrthoDB" id="61127at2"/>
<dbReference type="InterPro" id="IPR027417">
    <property type="entry name" value="P-loop_NTPase"/>
</dbReference>
<reference evidence="3 4" key="1">
    <citation type="journal article" date="2015" name="Genome Announc.">
        <title>Expanding the biotechnology potential of lactobacilli through comparative genomics of 213 strains and associated genera.</title>
        <authorList>
            <person name="Sun Z."/>
            <person name="Harris H.M."/>
            <person name="McCann A."/>
            <person name="Guo C."/>
            <person name="Argimon S."/>
            <person name="Zhang W."/>
            <person name="Yang X."/>
            <person name="Jeffery I.B."/>
            <person name="Cooney J.C."/>
            <person name="Kagawa T.F."/>
            <person name="Liu W."/>
            <person name="Song Y."/>
            <person name="Salvetti E."/>
            <person name="Wrobel A."/>
            <person name="Rasinkangas P."/>
            <person name="Parkhill J."/>
            <person name="Rea M.C."/>
            <person name="O'Sullivan O."/>
            <person name="Ritari J."/>
            <person name="Douillard F.P."/>
            <person name="Paul Ross R."/>
            <person name="Yang R."/>
            <person name="Briner A.E."/>
            <person name="Felis G.E."/>
            <person name="de Vos W.M."/>
            <person name="Barrangou R."/>
            <person name="Klaenhammer T.R."/>
            <person name="Caufield P.W."/>
            <person name="Cui Y."/>
            <person name="Zhang H."/>
            <person name="O'Toole P.W."/>
        </authorList>
    </citation>
    <scope>NUCLEOTIDE SEQUENCE [LARGE SCALE GENOMIC DNA]</scope>
    <source>
        <strain evidence="3 4">DSM 15707</strain>
    </source>
</reference>
<dbReference type="SUPFAM" id="SSF52540">
    <property type="entry name" value="P-loop containing nucleoside triphosphate hydrolases"/>
    <property type="match status" value="1"/>
</dbReference>
<dbReference type="Gene3D" id="3.40.50.300">
    <property type="entry name" value="P-loop containing nucleotide triphosphate hydrolases"/>
    <property type="match status" value="1"/>
</dbReference>
<evidence type="ECO:0000259" key="1">
    <source>
        <dbReference type="Pfam" id="PF00308"/>
    </source>
</evidence>
<dbReference type="Proteomes" id="UP000051697">
    <property type="component" value="Unassembled WGS sequence"/>
</dbReference>
<dbReference type="AlphaFoldDB" id="A0A0R1RG64"/>
<dbReference type="GO" id="GO:0005524">
    <property type="term" value="F:ATP binding"/>
    <property type="evidence" value="ECO:0007669"/>
    <property type="project" value="InterPro"/>
</dbReference>
<dbReference type="RefSeq" id="WP_057889526.1">
    <property type="nucleotide sequence ID" value="NZ_AZFE01000030.1"/>
</dbReference>
<dbReference type="CDD" id="cd00009">
    <property type="entry name" value="AAA"/>
    <property type="match status" value="1"/>
</dbReference>
<feature type="domain" description="Primosomal DnaI N-terminal" evidence="2">
    <location>
        <begin position="1"/>
        <end position="90"/>
    </location>
</feature>
<dbReference type="InterPro" id="IPR013317">
    <property type="entry name" value="DnaA_dom"/>
</dbReference>
<dbReference type="PANTHER" id="PTHR30050">
    <property type="entry name" value="CHROMOSOMAL REPLICATION INITIATOR PROTEIN DNAA"/>
    <property type="match status" value="1"/>
</dbReference>
<evidence type="ECO:0000259" key="2">
    <source>
        <dbReference type="Pfam" id="PF07319"/>
    </source>
</evidence>
<feature type="domain" description="Chromosomal replication initiator protein DnaA ATPAse" evidence="1">
    <location>
        <begin position="152"/>
        <end position="234"/>
    </location>
</feature>
<evidence type="ECO:0000313" key="4">
    <source>
        <dbReference type="Proteomes" id="UP000051697"/>
    </source>
</evidence>
<gene>
    <name evidence="3" type="ORF">FC70_GL000550</name>
</gene>
<dbReference type="Pfam" id="PF07319">
    <property type="entry name" value="DnaI_N"/>
    <property type="match status" value="1"/>
</dbReference>
<evidence type="ECO:0000313" key="3">
    <source>
        <dbReference type="EMBL" id="KRL55965.1"/>
    </source>
</evidence>
<dbReference type="GO" id="GO:0006260">
    <property type="term" value="P:DNA replication"/>
    <property type="evidence" value="ECO:0007669"/>
    <property type="project" value="TreeGrafter"/>
</dbReference>
<dbReference type="PANTHER" id="PTHR30050:SF8">
    <property type="entry name" value="PRIMOSOMAL PROTEIN DNAI"/>
    <property type="match status" value="1"/>
</dbReference>
<protein>
    <submittedName>
        <fullName evidence="3">Primosomal protein DnaI</fullName>
    </submittedName>
</protein>
<dbReference type="PATRIC" id="fig|1423778.4.peg.577"/>
<sequence>MQSLSDAIKEVMSADDFDPKYRELMAEVYNDADVKKFIQVNEKSLSKEALVRGEAKLYEFFTQKKNPDDSFAPGYVPALVMNGKWIDVTYQPSQKLSAQRNSMQRGKLVHSISMPKFVQAASFASFDMQDVQRAESISEALNFIEGYTSDSDQYQPGFYLYGNFGVGKTYLLGAIANELATHGVASTMVHFPSLAVELKNSINDKNVDTGKMVDAIKKSPILMIDDIGADAMSSWIRDDILGVILEYRMQAELPTFFSSNFSMKKLEEEHLAVNQKGDIEQLKAKRIMERIRFLAKEVTLTGENRRTRA</sequence>